<dbReference type="AlphaFoldDB" id="A0A371DTL3"/>
<dbReference type="Proteomes" id="UP000256964">
    <property type="component" value="Unassembled WGS sequence"/>
</dbReference>
<feature type="non-terminal residue" evidence="1">
    <location>
        <position position="201"/>
    </location>
</feature>
<proteinExistence type="predicted"/>
<keyword evidence="2" id="KW-1185">Reference proteome</keyword>
<gene>
    <name evidence="1" type="ORF">OH76DRAFT_1338298</name>
</gene>
<protein>
    <submittedName>
        <fullName evidence="1">Uncharacterized protein</fullName>
    </submittedName>
</protein>
<dbReference type="EMBL" id="KZ857381">
    <property type="protein sequence ID" value="RDX55879.1"/>
    <property type="molecule type" value="Genomic_DNA"/>
</dbReference>
<evidence type="ECO:0000313" key="1">
    <source>
        <dbReference type="EMBL" id="RDX55879.1"/>
    </source>
</evidence>
<accession>A0A371DTL3</accession>
<organism evidence="1 2">
    <name type="scientific">Lentinus brumalis</name>
    <dbReference type="NCBI Taxonomy" id="2498619"/>
    <lineage>
        <taxon>Eukaryota</taxon>
        <taxon>Fungi</taxon>
        <taxon>Dikarya</taxon>
        <taxon>Basidiomycota</taxon>
        <taxon>Agaricomycotina</taxon>
        <taxon>Agaricomycetes</taxon>
        <taxon>Polyporales</taxon>
        <taxon>Polyporaceae</taxon>
        <taxon>Lentinus</taxon>
    </lineage>
</organism>
<dbReference type="OrthoDB" id="2785376at2759"/>
<sequence length="201" mass="22418">GESALTRPPDIKVAERIVGDDDIMCHVDGILIKCLDLEHHPENAEKYAVALSCRVELTDAKRAADRISYYIRGEEPPPLPEKLPKLFQIGKAALIPNESVPPSLDETVEGQRKILQEAGLFKPGCKEVMVRCMWVSEQSTWATCYCPRVVTPEMIKVAAGLTHPHTNEPLTTEDLIKMFDVRALTDPERKKKLSIVSMSIS</sequence>
<name>A0A371DTL3_9APHY</name>
<dbReference type="STRING" id="139420.A0A371DTL3"/>
<evidence type="ECO:0000313" key="2">
    <source>
        <dbReference type="Proteomes" id="UP000256964"/>
    </source>
</evidence>
<reference evidence="1 2" key="1">
    <citation type="journal article" date="2018" name="Biotechnol. Biofuels">
        <title>Integrative visual omics of the white-rot fungus Polyporus brumalis exposes the biotechnological potential of its oxidative enzymes for delignifying raw plant biomass.</title>
        <authorList>
            <person name="Miyauchi S."/>
            <person name="Rancon A."/>
            <person name="Drula E."/>
            <person name="Hage H."/>
            <person name="Chaduli D."/>
            <person name="Favel A."/>
            <person name="Grisel S."/>
            <person name="Henrissat B."/>
            <person name="Herpoel-Gimbert I."/>
            <person name="Ruiz-Duenas F.J."/>
            <person name="Chevret D."/>
            <person name="Hainaut M."/>
            <person name="Lin J."/>
            <person name="Wang M."/>
            <person name="Pangilinan J."/>
            <person name="Lipzen A."/>
            <person name="Lesage-Meessen L."/>
            <person name="Navarro D."/>
            <person name="Riley R."/>
            <person name="Grigoriev I.V."/>
            <person name="Zhou S."/>
            <person name="Raouche S."/>
            <person name="Rosso M.N."/>
        </authorList>
    </citation>
    <scope>NUCLEOTIDE SEQUENCE [LARGE SCALE GENOMIC DNA]</scope>
    <source>
        <strain evidence="1 2">BRFM 1820</strain>
    </source>
</reference>